<organism evidence="4 5">
    <name type="scientific">Clostridium felsineum</name>
    <dbReference type="NCBI Taxonomy" id="36839"/>
    <lineage>
        <taxon>Bacteria</taxon>
        <taxon>Bacillati</taxon>
        <taxon>Bacillota</taxon>
        <taxon>Clostridia</taxon>
        <taxon>Eubacteriales</taxon>
        <taxon>Clostridiaceae</taxon>
        <taxon>Clostridium</taxon>
    </lineage>
</organism>
<dbReference type="InterPro" id="IPR023214">
    <property type="entry name" value="HAD_sf"/>
</dbReference>
<dbReference type="NCBIfam" id="TIGR01549">
    <property type="entry name" value="HAD-SF-IA-v1"/>
    <property type="match status" value="1"/>
</dbReference>
<dbReference type="InterPro" id="IPR036412">
    <property type="entry name" value="HAD-like_sf"/>
</dbReference>
<dbReference type="GO" id="GO:0044281">
    <property type="term" value="P:small molecule metabolic process"/>
    <property type="evidence" value="ECO:0007669"/>
    <property type="project" value="UniProtKB-ARBA"/>
</dbReference>
<dbReference type="KEGG" id="crw:CROST_008260"/>
<name>A0A1S8LVK9_9CLOT</name>
<dbReference type="RefSeq" id="WP_077835027.1">
    <property type="nucleotide sequence ID" value="NZ_CP096983.1"/>
</dbReference>
<dbReference type="AlphaFoldDB" id="A0A1S8LVK9"/>
<evidence type="ECO:0000313" key="5">
    <source>
        <dbReference type="Proteomes" id="UP000190951"/>
    </source>
</evidence>
<dbReference type="PANTHER" id="PTHR46470:SF4">
    <property type="entry name" value="5-AMINO-6-(5-PHOSPHO-D-RIBITYLAMINO)URACIL PHOSPHATASE YIGB"/>
    <property type="match status" value="1"/>
</dbReference>
<dbReference type="Pfam" id="PF00702">
    <property type="entry name" value="Hydrolase"/>
    <property type="match status" value="1"/>
</dbReference>
<dbReference type="EMBL" id="CP096983">
    <property type="protein sequence ID" value="URZ10118.1"/>
    <property type="molecule type" value="Genomic_DNA"/>
</dbReference>
<dbReference type="EC" id="3.1.3.5" evidence="4"/>
<accession>A0A1S8LVK9</accession>
<dbReference type="InterPro" id="IPR006439">
    <property type="entry name" value="HAD-SF_hydro_IA"/>
</dbReference>
<keyword evidence="3" id="KW-0460">Magnesium</keyword>
<dbReference type="Gene3D" id="3.40.50.1000">
    <property type="entry name" value="HAD superfamily/HAD-like"/>
    <property type="match status" value="1"/>
</dbReference>
<evidence type="ECO:0000313" key="4">
    <source>
        <dbReference type="EMBL" id="URZ10118.1"/>
    </source>
</evidence>
<evidence type="ECO:0000256" key="3">
    <source>
        <dbReference type="ARBA" id="ARBA00022842"/>
    </source>
</evidence>
<reference evidence="4 5" key="1">
    <citation type="submission" date="2022-04" db="EMBL/GenBank/DDBJ databases">
        <title>Genome sequence of C. roseum typestrain.</title>
        <authorList>
            <person name="Poehlein A."/>
            <person name="Schoch T."/>
            <person name="Duerre P."/>
            <person name="Daniel R."/>
        </authorList>
    </citation>
    <scope>NUCLEOTIDE SEQUENCE [LARGE SCALE GENOMIC DNA]</scope>
    <source>
        <strain evidence="4 5">DSM 7320</strain>
    </source>
</reference>
<evidence type="ECO:0000256" key="2">
    <source>
        <dbReference type="ARBA" id="ARBA00022801"/>
    </source>
</evidence>
<dbReference type="SFLD" id="SFLDS00003">
    <property type="entry name" value="Haloacid_Dehalogenase"/>
    <property type="match status" value="1"/>
</dbReference>
<keyword evidence="2 4" id="KW-0378">Hydrolase</keyword>
<dbReference type="Proteomes" id="UP000190951">
    <property type="component" value="Chromosome"/>
</dbReference>
<gene>
    <name evidence="4" type="primary">yjjG</name>
    <name evidence="4" type="ORF">CROST_008260</name>
</gene>
<dbReference type="SUPFAM" id="SSF56784">
    <property type="entry name" value="HAD-like"/>
    <property type="match status" value="1"/>
</dbReference>
<keyword evidence="5" id="KW-1185">Reference proteome</keyword>
<dbReference type="SFLD" id="SFLDG01129">
    <property type="entry name" value="C1.5:_HAD__Beta-PGM__Phosphata"/>
    <property type="match status" value="1"/>
</dbReference>
<dbReference type="Gene3D" id="1.20.120.710">
    <property type="entry name" value="Haloacid dehalogenase hydrolase-like domain"/>
    <property type="match status" value="1"/>
</dbReference>
<dbReference type="GO" id="GO:0008253">
    <property type="term" value="F:5'-nucleotidase activity"/>
    <property type="evidence" value="ECO:0007669"/>
    <property type="project" value="UniProtKB-EC"/>
</dbReference>
<comment type="cofactor">
    <cofactor evidence="1">
        <name>Mg(2+)</name>
        <dbReference type="ChEBI" id="CHEBI:18420"/>
    </cofactor>
</comment>
<protein>
    <submittedName>
        <fullName evidence="4">Pyrimidine 5'-nucleotidase YjjG</fullName>
        <ecNumber evidence="4">3.1.3.5</ecNumber>
    </submittedName>
</protein>
<proteinExistence type="predicted"/>
<dbReference type="InterPro" id="IPR051400">
    <property type="entry name" value="HAD-like_hydrolase"/>
</dbReference>
<evidence type="ECO:0000256" key="1">
    <source>
        <dbReference type="ARBA" id="ARBA00001946"/>
    </source>
</evidence>
<sequence>MIFFDIDGTLLDHKRSELLGVKEFYEIYKENFKIGREEFYKIWCEISDKYFNIYLKGKITFKEQRINRIKDIFSYSNIKLTDEEAEEKFKIYLSNYENNWKPFDDVIPCLKELSRSYKLGIISNGDLNQQLLKLERMKIKKYFSNIIISGELGISKPDIKIFISACKKVNEKPQQCYYIGDNFNTDIISCENAGFKGIWLNRTQEVLVENKVKVINKLEDLVINL</sequence>
<dbReference type="PANTHER" id="PTHR46470">
    <property type="entry name" value="N-ACYLNEURAMINATE-9-PHOSPHATASE"/>
    <property type="match status" value="1"/>
</dbReference>
<dbReference type="STRING" id="84029.CROST_17110"/>